<dbReference type="GO" id="GO:0003824">
    <property type="term" value="F:catalytic activity"/>
    <property type="evidence" value="ECO:0007669"/>
    <property type="project" value="InterPro"/>
</dbReference>
<evidence type="ECO:0000313" key="1">
    <source>
        <dbReference type="EMBL" id="SLN10129.1"/>
    </source>
</evidence>
<gene>
    <name evidence="1" type="ORF">ROJ8625_00171</name>
</gene>
<dbReference type="AlphaFoldDB" id="A0A1X6Y4H8"/>
<keyword evidence="2" id="KW-1185">Reference proteome</keyword>
<proteinExistence type="predicted"/>
<dbReference type="EMBL" id="FWFK01000001">
    <property type="protein sequence ID" value="SLN10129.1"/>
    <property type="molecule type" value="Genomic_DNA"/>
</dbReference>
<dbReference type="InterPro" id="IPR013785">
    <property type="entry name" value="Aldolase_TIM"/>
</dbReference>
<accession>A0A1X6Y4H8</accession>
<dbReference type="Gene3D" id="3.20.20.70">
    <property type="entry name" value="Aldolase class I"/>
    <property type="match status" value="1"/>
</dbReference>
<dbReference type="OrthoDB" id="7853641at2"/>
<dbReference type="InterPro" id="IPR015813">
    <property type="entry name" value="Pyrv/PenolPyrv_kinase-like_dom"/>
</dbReference>
<protein>
    <recommendedName>
        <fullName evidence="3">TIM-barrel domain-containing protein</fullName>
    </recommendedName>
</protein>
<dbReference type="RefSeq" id="WP_085789959.1">
    <property type="nucleotide sequence ID" value="NZ_FWFK01000001.1"/>
</dbReference>
<sequence>MRRFSKWPIHPFGTAANHLPEAIVTARAGIPAMEMPPAVALLLPNAGGAQDVLDDLGDVAPPALGLFLADPNLLTERLSRRIARHRRWVCNFPSVGQHEHAFRRYLSEVDLDHAREMRVLSDLRRAGLSTIATVSTRRDVDVALAARPNALLVVPPVPEFATGGVSLARRVELERSIASQSDGLPMIGLRTAGEDASGLDAGLMPPTELSR</sequence>
<dbReference type="Proteomes" id="UP000193570">
    <property type="component" value="Unassembled WGS sequence"/>
</dbReference>
<reference evidence="1 2" key="1">
    <citation type="submission" date="2017-03" db="EMBL/GenBank/DDBJ databases">
        <authorList>
            <person name="Afonso C.L."/>
            <person name="Miller P.J."/>
            <person name="Scott M.A."/>
            <person name="Spackman E."/>
            <person name="Goraichik I."/>
            <person name="Dimitrov K.M."/>
            <person name="Suarez D.L."/>
            <person name="Swayne D.E."/>
        </authorList>
    </citation>
    <scope>NUCLEOTIDE SEQUENCE [LARGE SCALE GENOMIC DNA]</scope>
    <source>
        <strain evidence="1 2">CECT 8625</strain>
    </source>
</reference>
<evidence type="ECO:0008006" key="3">
    <source>
        <dbReference type="Google" id="ProtNLM"/>
    </source>
</evidence>
<name>A0A1X6Y4H8_9RHOB</name>
<organism evidence="1 2">
    <name type="scientific">Roseivivax jejudonensis</name>
    <dbReference type="NCBI Taxonomy" id="1529041"/>
    <lineage>
        <taxon>Bacteria</taxon>
        <taxon>Pseudomonadati</taxon>
        <taxon>Pseudomonadota</taxon>
        <taxon>Alphaproteobacteria</taxon>
        <taxon>Rhodobacterales</taxon>
        <taxon>Roseobacteraceae</taxon>
        <taxon>Roseivivax</taxon>
    </lineage>
</organism>
<dbReference type="SUPFAM" id="SSF51621">
    <property type="entry name" value="Phosphoenolpyruvate/pyruvate domain"/>
    <property type="match status" value="1"/>
</dbReference>
<evidence type="ECO:0000313" key="2">
    <source>
        <dbReference type="Proteomes" id="UP000193570"/>
    </source>
</evidence>